<gene>
    <name evidence="6" type="ORF">ACLA_063480</name>
</gene>
<feature type="transmembrane region" description="Helical" evidence="5">
    <location>
        <begin position="205"/>
        <end position="225"/>
    </location>
</feature>
<evidence type="ECO:0000256" key="1">
    <source>
        <dbReference type="ARBA" id="ARBA00004141"/>
    </source>
</evidence>
<keyword evidence="7" id="KW-1185">Reference proteome</keyword>
<dbReference type="HOGENOM" id="CLU_033465_3_2_1"/>
<evidence type="ECO:0000313" key="7">
    <source>
        <dbReference type="Proteomes" id="UP000006701"/>
    </source>
</evidence>
<proteinExistence type="predicted"/>
<evidence type="ECO:0000256" key="4">
    <source>
        <dbReference type="ARBA" id="ARBA00023136"/>
    </source>
</evidence>
<dbReference type="RefSeq" id="XP_001273806.1">
    <property type="nucleotide sequence ID" value="XM_001273805.1"/>
</dbReference>
<dbReference type="EMBL" id="DS027050">
    <property type="protein sequence ID" value="EAW12380.1"/>
    <property type="molecule type" value="Genomic_DNA"/>
</dbReference>
<feature type="transmembrane region" description="Helical" evidence="5">
    <location>
        <begin position="245"/>
        <end position="263"/>
    </location>
</feature>
<evidence type="ECO:0000256" key="5">
    <source>
        <dbReference type="SAM" id="Phobius"/>
    </source>
</evidence>
<dbReference type="PANTHER" id="PTHR31465:SF32">
    <property type="entry name" value="DOMAIN PROTEIN, PUTATIVE-RELATED"/>
    <property type="match status" value="1"/>
</dbReference>
<keyword evidence="4 5" id="KW-0472">Membrane</keyword>
<evidence type="ECO:0000313" key="6">
    <source>
        <dbReference type="EMBL" id="EAW12380.1"/>
    </source>
</evidence>
<reference evidence="6 7" key="1">
    <citation type="journal article" date="2008" name="PLoS Genet.">
        <title>Genomic islands in the pathogenic filamentous fungus Aspergillus fumigatus.</title>
        <authorList>
            <person name="Fedorova N.D."/>
            <person name="Khaldi N."/>
            <person name="Joardar V.S."/>
            <person name="Maiti R."/>
            <person name="Amedeo P."/>
            <person name="Anderson M.J."/>
            <person name="Crabtree J."/>
            <person name="Silva J.C."/>
            <person name="Badger J.H."/>
            <person name="Albarraq A."/>
            <person name="Angiuoli S."/>
            <person name="Bussey H."/>
            <person name="Bowyer P."/>
            <person name="Cotty P.J."/>
            <person name="Dyer P.S."/>
            <person name="Egan A."/>
            <person name="Galens K."/>
            <person name="Fraser-Liggett C.M."/>
            <person name="Haas B.J."/>
            <person name="Inman J.M."/>
            <person name="Kent R."/>
            <person name="Lemieux S."/>
            <person name="Malavazi I."/>
            <person name="Orvis J."/>
            <person name="Roemer T."/>
            <person name="Ronning C.M."/>
            <person name="Sundaram J.P."/>
            <person name="Sutton G."/>
            <person name="Turner G."/>
            <person name="Venter J.C."/>
            <person name="White O.R."/>
            <person name="Whitty B.R."/>
            <person name="Youngman P."/>
            <person name="Wolfe K.H."/>
            <person name="Goldman G.H."/>
            <person name="Wortman J.R."/>
            <person name="Jiang B."/>
            <person name="Denning D.W."/>
            <person name="Nierman W.C."/>
        </authorList>
    </citation>
    <scope>NUCLEOTIDE SEQUENCE [LARGE SCALE GENOMIC DNA]</scope>
    <source>
        <strain evidence="7">ATCC 1007 / CBS 513.65 / DSM 816 / NCTC 3887 / NRRL 1</strain>
    </source>
</reference>
<feature type="transmembrane region" description="Helical" evidence="5">
    <location>
        <begin position="130"/>
        <end position="147"/>
    </location>
</feature>
<dbReference type="PANTHER" id="PTHR31465">
    <property type="entry name" value="PROTEIN RTA1-RELATED"/>
    <property type="match status" value="1"/>
</dbReference>
<protein>
    <submittedName>
        <fullName evidence="6">RTA1 domain protein, putative</fullName>
    </submittedName>
</protein>
<feature type="transmembrane region" description="Helical" evidence="5">
    <location>
        <begin position="49"/>
        <end position="68"/>
    </location>
</feature>
<dbReference type="Pfam" id="PF04479">
    <property type="entry name" value="RTA1"/>
    <property type="match status" value="1"/>
</dbReference>
<organism evidence="6 7">
    <name type="scientific">Aspergillus clavatus (strain ATCC 1007 / CBS 513.65 / DSM 816 / NCTC 3887 / NRRL 1 / QM 1276 / 107)</name>
    <dbReference type="NCBI Taxonomy" id="344612"/>
    <lineage>
        <taxon>Eukaryota</taxon>
        <taxon>Fungi</taxon>
        <taxon>Dikarya</taxon>
        <taxon>Ascomycota</taxon>
        <taxon>Pezizomycotina</taxon>
        <taxon>Eurotiomycetes</taxon>
        <taxon>Eurotiomycetidae</taxon>
        <taxon>Eurotiales</taxon>
        <taxon>Aspergillaceae</taxon>
        <taxon>Aspergillus</taxon>
        <taxon>Aspergillus subgen. Fumigati</taxon>
    </lineage>
</organism>
<accession>A1CCX3</accession>
<feature type="transmembrane region" description="Helical" evidence="5">
    <location>
        <begin position="16"/>
        <end position="42"/>
    </location>
</feature>
<dbReference type="InterPro" id="IPR007568">
    <property type="entry name" value="RTA1"/>
</dbReference>
<feature type="transmembrane region" description="Helical" evidence="5">
    <location>
        <begin position="80"/>
        <end position="104"/>
    </location>
</feature>
<comment type="subcellular location">
    <subcellularLocation>
        <location evidence="1">Membrane</location>
        <topology evidence="1">Multi-pass membrane protein</topology>
    </subcellularLocation>
</comment>
<name>A1CCX3_ASPCL</name>
<dbReference type="KEGG" id="act:ACLA_063480"/>
<dbReference type="VEuPathDB" id="FungiDB:ACLA_063480"/>
<evidence type="ECO:0000256" key="3">
    <source>
        <dbReference type="ARBA" id="ARBA00022989"/>
    </source>
</evidence>
<dbReference type="Proteomes" id="UP000006701">
    <property type="component" value="Unassembled WGS sequence"/>
</dbReference>
<keyword evidence="3 5" id="KW-1133">Transmembrane helix</keyword>
<dbReference type="OMA" id="RHEWPLY"/>
<evidence type="ECO:0000256" key="2">
    <source>
        <dbReference type="ARBA" id="ARBA00022692"/>
    </source>
</evidence>
<dbReference type="AlphaFoldDB" id="A1CCX3"/>
<dbReference type="GeneID" id="4705976"/>
<sequence>MASDKENKIYFYDPSLAAAILFTIIYIIPLAYQIWTTIILPWKGRYPRANYLIPIVIGAALEVAGYGIRCASVREPQSIPLYAVSITVIVIAPVFVCASLYMLLGRLRSNAPDGGTRTPASFLGRFPVKWLPWIFVTLDVISVLTQGSGSGIASSGNWEGSSHDTGIAVLIAGLVLQVITFACFLVIVSWFHLRATRGGSLGHGVKMVLKGIYIAGFFVMVRSIYRVFEFALGIDSYTFTHEWPLYVLEAIPMLIALMALGWFHPGKWLAADHLGEGGKVRMRQSEALV</sequence>
<dbReference type="GO" id="GO:0016020">
    <property type="term" value="C:membrane"/>
    <property type="evidence" value="ECO:0007669"/>
    <property type="project" value="UniProtKB-SubCell"/>
</dbReference>
<dbReference type="OrthoDB" id="3358017at2759"/>
<keyword evidence="2 5" id="KW-0812">Transmembrane</keyword>
<feature type="transmembrane region" description="Helical" evidence="5">
    <location>
        <begin position="167"/>
        <end position="193"/>
    </location>
</feature>
<dbReference type="eggNOG" id="ENOG502QURG">
    <property type="taxonomic scope" value="Eukaryota"/>
</dbReference>